<evidence type="ECO:0000256" key="1">
    <source>
        <dbReference type="SAM" id="Phobius"/>
    </source>
</evidence>
<evidence type="ECO:0000313" key="3">
    <source>
        <dbReference type="Proteomes" id="UP000522081"/>
    </source>
</evidence>
<evidence type="ECO:0000313" key="2">
    <source>
        <dbReference type="EMBL" id="NYH94420.1"/>
    </source>
</evidence>
<protein>
    <submittedName>
        <fullName evidence="2">Peptidoglycan/LPS O-acetylase OafA/YrhL</fullName>
    </submittedName>
</protein>
<dbReference type="EMBL" id="JACBZF010000001">
    <property type="protein sequence ID" value="NYH94420.1"/>
    <property type="molecule type" value="Genomic_DNA"/>
</dbReference>
<keyword evidence="3" id="KW-1185">Reference proteome</keyword>
<comment type="caution">
    <text evidence="2">The sequence shown here is derived from an EMBL/GenBank/DDBJ whole genome shotgun (WGS) entry which is preliminary data.</text>
</comment>
<name>A0A7Y9XTU9_9SPHN</name>
<dbReference type="AlphaFoldDB" id="A0A7Y9XTU9"/>
<feature type="transmembrane region" description="Helical" evidence="1">
    <location>
        <begin position="6"/>
        <end position="24"/>
    </location>
</feature>
<keyword evidence="1" id="KW-0472">Membrane</keyword>
<keyword evidence="1" id="KW-1133">Transmembrane helix</keyword>
<feature type="transmembrane region" description="Helical" evidence="1">
    <location>
        <begin position="33"/>
        <end position="52"/>
    </location>
</feature>
<gene>
    <name evidence="2" type="ORF">FHS75_000725</name>
</gene>
<dbReference type="Proteomes" id="UP000522081">
    <property type="component" value="Unassembled WGS sequence"/>
</dbReference>
<dbReference type="RefSeq" id="WP_373284966.1">
    <property type="nucleotide sequence ID" value="NZ_BMGF01000001.1"/>
</dbReference>
<proteinExistence type="predicted"/>
<reference evidence="2 3" key="1">
    <citation type="submission" date="2020-07" db="EMBL/GenBank/DDBJ databases">
        <title>Genomic Encyclopedia of Type Strains, Phase IV (KMG-IV): sequencing the most valuable type-strain genomes for metagenomic binning, comparative biology and taxonomic classification.</title>
        <authorList>
            <person name="Goeker M."/>
        </authorList>
    </citation>
    <scope>NUCLEOTIDE SEQUENCE [LARGE SCALE GENOMIC DNA]</scope>
    <source>
        <strain evidence="2 3">DSM 29043</strain>
    </source>
</reference>
<accession>A0A7Y9XTU9</accession>
<keyword evidence="1" id="KW-0812">Transmembrane</keyword>
<organism evidence="2 3">
    <name type="scientific">Novosphingobium marinum</name>
    <dbReference type="NCBI Taxonomy" id="1514948"/>
    <lineage>
        <taxon>Bacteria</taxon>
        <taxon>Pseudomonadati</taxon>
        <taxon>Pseudomonadota</taxon>
        <taxon>Alphaproteobacteria</taxon>
        <taxon>Sphingomonadales</taxon>
        <taxon>Sphingomonadaceae</taxon>
        <taxon>Novosphingobium</taxon>
    </lineage>
</organism>
<sequence>MLPTVLSLMVLTFFALILGAWYLWTRRGARRQAVLMLVLAAVIAANVAIWTVPDSDGTAPLGQDLRE</sequence>